<reference evidence="2 3" key="1">
    <citation type="submission" date="2023-09" db="EMBL/GenBank/DDBJ databases">
        <title>Microbial mechanism of fulvic acid promoting antimony reduction mineralization in rice fields.</title>
        <authorList>
            <person name="Chen G."/>
            <person name="Lan J."/>
        </authorList>
    </citation>
    <scope>NUCLEOTIDE SEQUENCE [LARGE SCALE GENOMIC DNA]</scope>
    <source>
        <strain evidence="2 3">PS1</strain>
    </source>
</reference>
<dbReference type="EMBL" id="CP134494">
    <property type="protein sequence ID" value="WNF21036.1"/>
    <property type="molecule type" value="Genomic_DNA"/>
</dbReference>
<protein>
    <recommendedName>
        <fullName evidence="4">Spore coat protein CotO</fullName>
    </recommendedName>
</protein>
<feature type="region of interest" description="Disordered" evidence="1">
    <location>
        <begin position="108"/>
        <end position="146"/>
    </location>
</feature>
<name>A0ABY9VDS5_9BACI</name>
<proteinExistence type="predicted"/>
<feature type="region of interest" description="Disordered" evidence="1">
    <location>
        <begin position="1"/>
        <end position="39"/>
    </location>
</feature>
<dbReference type="Proteomes" id="UP001303324">
    <property type="component" value="Chromosome"/>
</dbReference>
<evidence type="ECO:0000256" key="1">
    <source>
        <dbReference type="SAM" id="MobiDB-lite"/>
    </source>
</evidence>
<dbReference type="RefSeq" id="WP_311070605.1">
    <property type="nucleotide sequence ID" value="NZ_CP134494.1"/>
</dbReference>
<feature type="compositionally biased region" description="Low complexity" evidence="1">
    <location>
        <begin position="12"/>
        <end position="26"/>
    </location>
</feature>
<sequence>MKKRHKIEIPAEESSSQEVLESSSSSRTGPKDDFCLPDDCPDVIETPRFPSPTSCLPEGRLHELEEKIDGANRMLLDLGLSNEQSELGRRILFDGLAGEMVKIKIRCSDSDGNQSGESTESIEEVINKKSSTKKRPKKKRLAKKNNLKRKHRLKKKKLSKNFLEGFVQLVGSDFVQIQKNGKMYLIPFRSTCLVLSKKPYQPPKSHTPLADIEPCFRRELTYNFGETVAGDPELVQIFFRIKLSMYLKTFADQKVTIYTNTGKETGLLKGCENSKIHLVSQSDQEIEIPFSSCCYLKKMKNA</sequence>
<evidence type="ECO:0000313" key="2">
    <source>
        <dbReference type="EMBL" id="WNF21036.1"/>
    </source>
</evidence>
<evidence type="ECO:0000313" key="3">
    <source>
        <dbReference type="Proteomes" id="UP001303324"/>
    </source>
</evidence>
<organism evidence="2 3">
    <name type="scientific">Mesobacillus jeotgali</name>
    <dbReference type="NCBI Taxonomy" id="129985"/>
    <lineage>
        <taxon>Bacteria</taxon>
        <taxon>Bacillati</taxon>
        <taxon>Bacillota</taxon>
        <taxon>Bacilli</taxon>
        <taxon>Bacillales</taxon>
        <taxon>Bacillaceae</taxon>
        <taxon>Mesobacillus</taxon>
    </lineage>
</organism>
<feature type="compositionally biased region" description="Basic residues" evidence="1">
    <location>
        <begin position="130"/>
        <end position="146"/>
    </location>
</feature>
<gene>
    <name evidence="2" type="ORF">RH061_12570</name>
</gene>
<accession>A0ABY9VDS5</accession>
<keyword evidence="3" id="KW-1185">Reference proteome</keyword>
<feature type="compositionally biased region" description="Polar residues" evidence="1">
    <location>
        <begin position="110"/>
        <end position="119"/>
    </location>
</feature>
<evidence type="ECO:0008006" key="4">
    <source>
        <dbReference type="Google" id="ProtNLM"/>
    </source>
</evidence>